<dbReference type="InterPro" id="IPR016166">
    <property type="entry name" value="FAD-bd_PCMH"/>
</dbReference>
<dbReference type="PANTHER" id="PTHR43762">
    <property type="entry name" value="L-GULONOLACTONE OXIDASE"/>
    <property type="match status" value="1"/>
</dbReference>
<organism evidence="4 5">
    <name type="scientific">Solimonas marina</name>
    <dbReference type="NCBI Taxonomy" id="2714601"/>
    <lineage>
        <taxon>Bacteria</taxon>
        <taxon>Pseudomonadati</taxon>
        <taxon>Pseudomonadota</taxon>
        <taxon>Gammaproteobacteria</taxon>
        <taxon>Nevskiales</taxon>
        <taxon>Nevskiaceae</taxon>
        <taxon>Solimonas</taxon>
    </lineage>
</organism>
<dbReference type="SUPFAM" id="SSF56176">
    <property type="entry name" value="FAD-binding/transporter-associated domain-like"/>
    <property type="match status" value="1"/>
</dbReference>
<dbReference type="NCBIfam" id="TIGR01679">
    <property type="entry name" value="bact_FAD_ox"/>
    <property type="match status" value="1"/>
</dbReference>
<dbReference type="GO" id="GO:0003885">
    <property type="term" value="F:D-arabinono-1,4-lactone oxidase activity"/>
    <property type="evidence" value="ECO:0007669"/>
    <property type="project" value="InterPro"/>
</dbReference>
<dbReference type="InterPro" id="IPR036318">
    <property type="entry name" value="FAD-bd_PCMH-like_sf"/>
</dbReference>
<evidence type="ECO:0000313" key="5">
    <source>
        <dbReference type="Proteomes" id="UP000653472"/>
    </source>
</evidence>
<reference evidence="4" key="1">
    <citation type="submission" date="2020-03" db="EMBL/GenBank/DDBJ databases">
        <title>Solimonas marina sp. nov., isolated from deep seawater of the Pacific Ocean.</title>
        <authorList>
            <person name="Liu X."/>
            <person name="Lai Q."/>
            <person name="Sun F."/>
            <person name="Gai Y."/>
            <person name="Li G."/>
            <person name="Shao Z."/>
        </authorList>
    </citation>
    <scope>NUCLEOTIDE SEQUENCE</scope>
    <source>
        <strain evidence="4">C16B3</strain>
    </source>
</reference>
<keyword evidence="1" id="KW-0274">FAD</keyword>
<dbReference type="InterPro" id="IPR016171">
    <property type="entry name" value="Vanillyl_alc_oxidase_C-sub2"/>
</dbReference>
<comment type="caution">
    <text evidence="4">The sequence shown here is derived from an EMBL/GenBank/DDBJ whole genome shotgun (WGS) entry which is preliminary data.</text>
</comment>
<evidence type="ECO:0000256" key="2">
    <source>
        <dbReference type="ARBA" id="ARBA00023002"/>
    </source>
</evidence>
<keyword evidence="5" id="KW-1185">Reference proteome</keyword>
<dbReference type="GO" id="GO:0016020">
    <property type="term" value="C:membrane"/>
    <property type="evidence" value="ECO:0007669"/>
    <property type="project" value="InterPro"/>
</dbReference>
<dbReference type="InterPro" id="IPR016167">
    <property type="entry name" value="FAD-bd_PCMH_sub1"/>
</dbReference>
<dbReference type="InterPro" id="IPR006094">
    <property type="entry name" value="Oxid_FAD_bind_N"/>
</dbReference>
<dbReference type="PIRSF" id="PIRSF000136">
    <property type="entry name" value="LGO_GLO"/>
    <property type="match status" value="1"/>
</dbReference>
<dbReference type="Gene3D" id="1.10.45.10">
    <property type="entry name" value="Vanillyl-alcohol Oxidase, Chain A, domain 4"/>
    <property type="match status" value="1"/>
</dbReference>
<evidence type="ECO:0000256" key="1">
    <source>
        <dbReference type="ARBA" id="ARBA00022827"/>
    </source>
</evidence>
<accession>A0A970BBP3</accession>
<dbReference type="Proteomes" id="UP000653472">
    <property type="component" value="Unassembled WGS sequence"/>
</dbReference>
<dbReference type="PANTHER" id="PTHR43762:SF1">
    <property type="entry name" value="D-ARABINONO-1,4-LACTONE OXIDASE"/>
    <property type="match status" value="1"/>
</dbReference>
<dbReference type="AlphaFoldDB" id="A0A970BBP3"/>
<sequence length="439" mass="49442">MKRLSRPHTWSNWSGAVRCEPNYCSEPVAIEEIQAEVVRAADEGERLRVIGSGYAFAPLCATDDNQMSLRHFTGIDAIDVQRSRVWVRAGTSLRQLYSLLADRELALENAPSDDRPTIGGAIATATHGSGLAFGNLTTLVTGLRIVLADGSVRTCSQEQYPELFAAARVSLGALGVITHVELQCVDHYRLRVQSKRATFGETLTRLTDRRREHRNFELHWFPYANIVRQHYADEARETAHSPLTMRAARTVFQEQVVLRSLRTLARRSPQAAETAGKLLADSIPMNSAILPAELAYQIARRTRVQHLEYAMPIEAADDVLRQLERLIAEVDLRVHVPVEIRFVRGDDAWLSPHYERDSICISLPAYRDVAHHDYYVAASTLFEQHDGRPAWGSAHLLGATGLRLRYPRFEDFCHLRADLDPDGLFLNPHLSRIFGVPLR</sequence>
<dbReference type="PROSITE" id="PS51387">
    <property type="entry name" value="FAD_PCMH"/>
    <property type="match status" value="1"/>
</dbReference>
<keyword evidence="2" id="KW-0560">Oxidoreductase</keyword>
<dbReference type="Gene3D" id="3.30.70.2520">
    <property type="match status" value="1"/>
</dbReference>
<dbReference type="Gene3D" id="3.30.43.10">
    <property type="entry name" value="Uridine Diphospho-n-acetylenolpyruvylglucosamine Reductase, domain 2"/>
    <property type="match status" value="1"/>
</dbReference>
<name>A0A970BBP3_9GAMM</name>
<dbReference type="InterPro" id="IPR007173">
    <property type="entry name" value="ALO_C"/>
</dbReference>
<dbReference type="Gene3D" id="3.30.465.10">
    <property type="match status" value="1"/>
</dbReference>
<dbReference type="Pfam" id="PF04030">
    <property type="entry name" value="ALO"/>
    <property type="match status" value="1"/>
</dbReference>
<proteinExistence type="predicted"/>
<feature type="domain" description="FAD-binding PCMH-type" evidence="3">
    <location>
        <begin position="17"/>
        <end position="187"/>
    </location>
</feature>
<evidence type="ECO:0000259" key="3">
    <source>
        <dbReference type="PROSITE" id="PS51387"/>
    </source>
</evidence>
<gene>
    <name evidence="4" type="ORF">G7Y82_20350</name>
</gene>
<keyword evidence="1" id="KW-0285">Flavoprotein</keyword>
<dbReference type="EMBL" id="JAAVXB010000018">
    <property type="protein sequence ID" value="NKF24666.1"/>
    <property type="molecule type" value="Genomic_DNA"/>
</dbReference>
<dbReference type="InterPro" id="IPR010031">
    <property type="entry name" value="FAD_lactone_oxidase-like"/>
</dbReference>
<dbReference type="GO" id="GO:0071949">
    <property type="term" value="F:FAD binding"/>
    <property type="evidence" value="ECO:0007669"/>
    <property type="project" value="InterPro"/>
</dbReference>
<protein>
    <submittedName>
        <fullName evidence="4">FAD-binding protein</fullName>
    </submittedName>
</protein>
<evidence type="ECO:0000313" key="4">
    <source>
        <dbReference type="EMBL" id="NKF24666.1"/>
    </source>
</evidence>
<dbReference type="Pfam" id="PF01565">
    <property type="entry name" value="FAD_binding_4"/>
    <property type="match status" value="1"/>
</dbReference>
<dbReference type="InterPro" id="IPR016169">
    <property type="entry name" value="FAD-bd_PCMH_sub2"/>
</dbReference>
<dbReference type="RefSeq" id="WP_168149976.1">
    <property type="nucleotide sequence ID" value="NZ_JAAVXB010000018.1"/>
</dbReference>